<comment type="caution">
    <text evidence="1">The sequence shown here is derived from an EMBL/GenBank/DDBJ whole genome shotgun (WGS) entry which is preliminary data.</text>
</comment>
<dbReference type="EMBL" id="JADPUN010000422">
    <property type="protein sequence ID" value="MBF9135164.1"/>
    <property type="molecule type" value="Genomic_DNA"/>
</dbReference>
<reference evidence="1 2" key="1">
    <citation type="submission" date="2020-11" db="EMBL/GenBank/DDBJ databases">
        <title>A novel isolate from a Black sea contaminated sediment with potential to produce alkanes: Plantactinospora alkalitolerans sp. nov.</title>
        <authorList>
            <person name="Carro L."/>
            <person name="Veyisoglu A."/>
            <person name="Guven K."/>
            <person name="Schumann P."/>
            <person name="Klenk H.-P."/>
            <person name="Sahin N."/>
        </authorList>
    </citation>
    <scope>NUCLEOTIDE SEQUENCE [LARGE SCALE GENOMIC DNA]</scope>
    <source>
        <strain evidence="1 2">S1510</strain>
    </source>
</reference>
<keyword evidence="2" id="KW-1185">Reference proteome</keyword>
<sequence length="151" mass="17023">MINLRFRRTDFTPAQVLEVWELKARNQTRHVRVVQLTDDGAAYVVPACNPPGERRQSRIQLDRYGRLDGYRFLNDPATRLTCNSREDAESCADFLHDKGCKDVYVDGRVVSVILPNAHTVNYLADVAEERKWAEPTQCAAIIAALTEGCTG</sequence>
<organism evidence="1 2">
    <name type="scientific">Plantactinospora alkalitolerans</name>
    <dbReference type="NCBI Taxonomy" id="2789879"/>
    <lineage>
        <taxon>Bacteria</taxon>
        <taxon>Bacillati</taxon>
        <taxon>Actinomycetota</taxon>
        <taxon>Actinomycetes</taxon>
        <taxon>Micromonosporales</taxon>
        <taxon>Micromonosporaceae</taxon>
        <taxon>Plantactinospora</taxon>
    </lineage>
</organism>
<dbReference type="RefSeq" id="WP_196206625.1">
    <property type="nucleotide sequence ID" value="NZ_JADPUN010000422.1"/>
</dbReference>
<evidence type="ECO:0000313" key="1">
    <source>
        <dbReference type="EMBL" id="MBF9135164.1"/>
    </source>
</evidence>
<name>A0ABS0HA17_9ACTN</name>
<gene>
    <name evidence="1" type="ORF">I0C86_40510</name>
</gene>
<evidence type="ECO:0000313" key="2">
    <source>
        <dbReference type="Proteomes" id="UP000638560"/>
    </source>
</evidence>
<dbReference type="Proteomes" id="UP000638560">
    <property type="component" value="Unassembled WGS sequence"/>
</dbReference>
<protein>
    <submittedName>
        <fullName evidence="1">Uncharacterized protein</fullName>
    </submittedName>
</protein>
<proteinExistence type="predicted"/>
<accession>A0ABS0HA17</accession>